<dbReference type="STRING" id="665467.SAMN02982931_01082"/>
<feature type="domain" description="ABC transporter substrate-binding protein PnrA-like" evidence="3">
    <location>
        <begin position="27"/>
        <end position="310"/>
    </location>
</feature>
<gene>
    <name evidence="4" type="ORF">SAMN02982931_01082</name>
</gene>
<feature type="chain" id="PRO_5011488964" evidence="2">
    <location>
        <begin position="24"/>
        <end position="356"/>
    </location>
</feature>
<dbReference type="CDD" id="cd19963">
    <property type="entry name" value="PBP1_BMP-like"/>
    <property type="match status" value="1"/>
</dbReference>
<sequence length="356" mass="38623">MKRLMIAASAAVALAIASGPAGAQDKLKACFVYVGPHNDGGWSEGHETGRLMVDEKLGDKVETSYVENVPEGPDAERAIERLARSGCGIIFTTSFGFMDPTLKVAEKFPDVKFEHATGFKTADNVTTYNARFYEGRYIIGEIAAKMSKTGVAGYIVSFPIPEVIMGINAFMLGAQSVNPDFKVKIVWINSWFDPGKEGDAAKALFDQGADIIVQHTDSPAPLQIAQERGLHGFGQAHDMYDFAPKAQYTAIVDNWGPYYVRRIQDVLDGTWKSEASWDGLKEGTVLMSDYTNLPDDVAAEAEATEAAIIAGEFHPFTGPIFKQDGTEVIGEGEVLDDGALLGMNYYIKGIDGEIPQ</sequence>
<evidence type="ECO:0000313" key="4">
    <source>
        <dbReference type="EMBL" id="SDB14226.1"/>
    </source>
</evidence>
<evidence type="ECO:0000259" key="3">
    <source>
        <dbReference type="Pfam" id="PF02608"/>
    </source>
</evidence>
<proteinExistence type="predicted"/>
<evidence type="ECO:0000256" key="1">
    <source>
        <dbReference type="ARBA" id="ARBA00022729"/>
    </source>
</evidence>
<dbReference type="EMBL" id="FMXQ01000002">
    <property type="protein sequence ID" value="SDB14226.1"/>
    <property type="molecule type" value="Genomic_DNA"/>
</dbReference>
<protein>
    <submittedName>
        <fullName evidence="4">Nucleoside-binding protein</fullName>
    </submittedName>
</protein>
<dbReference type="InterPro" id="IPR052910">
    <property type="entry name" value="ABC-Purine-Binding"/>
</dbReference>
<dbReference type="PANTHER" id="PTHR43208:SF1">
    <property type="entry name" value="ABC TRANSPORTER SUBSTRATE-BINDING PROTEIN"/>
    <property type="match status" value="1"/>
</dbReference>
<evidence type="ECO:0000256" key="2">
    <source>
        <dbReference type="SAM" id="SignalP"/>
    </source>
</evidence>
<accession>A0A1G6B0N6</accession>
<organism evidence="4 5">
    <name type="scientific">Bauldia litoralis</name>
    <dbReference type="NCBI Taxonomy" id="665467"/>
    <lineage>
        <taxon>Bacteria</taxon>
        <taxon>Pseudomonadati</taxon>
        <taxon>Pseudomonadota</taxon>
        <taxon>Alphaproteobacteria</taxon>
        <taxon>Hyphomicrobiales</taxon>
        <taxon>Kaistiaceae</taxon>
        <taxon>Bauldia</taxon>
    </lineage>
</organism>
<dbReference type="InterPro" id="IPR003760">
    <property type="entry name" value="PnrA-like"/>
</dbReference>
<dbReference type="Proteomes" id="UP000199071">
    <property type="component" value="Unassembled WGS sequence"/>
</dbReference>
<reference evidence="4 5" key="1">
    <citation type="submission" date="2016-10" db="EMBL/GenBank/DDBJ databases">
        <authorList>
            <person name="de Groot N.N."/>
        </authorList>
    </citation>
    <scope>NUCLEOTIDE SEQUENCE [LARGE SCALE GENOMIC DNA]</scope>
    <source>
        <strain evidence="4 5">ATCC 35022</strain>
    </source>
</reference>
<keyword evidence="1 2" id="KW-0732">Signal</keyword>
<dbReference type="GO" id="GO:0005886">
    <property type="term" value="C:plasma membrane"/>
    <property type="evidence" value="ECO:0007669"/>
    <property type="project" value="InterPro"/>
</dbReference>
<keyword evidence="5" id="KW-1185">Reference proteome</keyword>
<dbReference type="Gene3D" id="3.40.50.2300">
    <property type="match status" value="2"/>
</dbReference>
<name>A0A1G6B0N6_9HYPH</name>
<dbReference type="AlphaFoldDB" id="A0A1G6B0N6"/>
<dbReference type="Pfam" id="PF02608">
    <property type="entry name" value="Bmp"/>
    <property type="match status" value="1"/>
</dbReference>
<dbReference type="RefSeq" id="WP_090875285.1">
    <property type="nucleotide sequence ID" value="NZ_FMXQ01000002.1"/>
</dbReference>
<dbReference type="PANTHER" id="PTHR43208">
    <property type="entry name" value="ABC TRANSPORTER SUBSTRATE-BINDING PROTEIN"/>
    <property type="match status" value="1"/>
</dbReference>
<evidence type="ECO:0000313" key="5">
    <source>
        <dbReference type="Proteomes" id="UP000199071"/>
    </source>
</evidence>
<dbReference type="OrthoDB" id="9781639at2"/>
<feature type="signal peptide" evidence="2">
    <location>
        <begin position="1"/>
        <end position="23"/>
    </location>
</feature>